<feature type="domain" description="PpiC" evidence="8">
    <location>
        <begin position="274"/>
        <end position="373"/>
    </location>
</feature>
<comment type="domain">
    <text evidence="7">The PPIase activity resides only in the second parvulin domain. The N-terminal region and the C-terminal tail are necessary and sufficient for the chaperone activity of SurA. The PPIase activity is dispensable for SurA to function as a chaperone. The N-terminal region and the C-terminal tail are also required for porin recognition.</text>
</comment>
<gene>
    <name evidence="7 9" type="primary">surA</name>
    <name evidence="9" type="ORF">GCM10011365_22780</name>
</gene>
<reference evidence="9" key="1">
    <citation type="journal article" date="2014" name="Int. J. Syst. Evol. Microbiol.">
        <title>Complete genome sequence of Corynebacterium casei LMG S-19264T (=DSM 44701T), isolated from a smear-ripened cheese.</title>
        <authorList>
            <consortium name="US DOE Joint Genome Institute (JGI-PGF)"/>
            <person name="Walter F."/>
            <person name="Albersmeier A."/>
            <person name="Kalinowski J."/>
            <person name="Ruckert C."/>
        </authorList>
    </citation>
    <scope>NUCLEOTIDE SEQUENCE</scope>
    <source>
        <strain evidence="9">CGMCC 1.12181</strain>
    </source>
</reference>
<dbReference type="InterPro" id="IPR000297">
    <property type="entry name" value="PPIase_PpiC"/>
</dbReference>
<feature type="domain" description="PpiC" evidence="8">
    <location>
        <begin position="164"/>
        <end position="265"/>
    </location>
</feature>
<dbReference type="InterPro" id="IPR015391">
    <property type="entry name" value="SurA_N"/>
</dbReference>
<keyword evidence="4 7" id="KW-0697">Rotamase</keyword>
<dbReference type="Proteomes" id="UP000605253">
    <property type="component" value="Unassembled WGS sequence"/>
</dbReference>
<accession>A0A917FTW3</accession>
<keyword evidence="10" id="KW-1185">Reference proteome</keyword>
<comment type="subcellular location">
    <subcellularLocation>
        <location evidence="7">Periplasm</location>
    </subcellularLocation>
    <text evidence="7">Is capable of associating with the outer membrane.</text>
</comment>
<dbReference type="Gene3D" id="1.10.4030.10">
    <property type="entry name" value="Porin chaperone SurA, peptide-binding domain"/>
    <property type="match status" value="1"/>
</dbReference>
<comment type="catalytic activity">
    <reaction evidence="7">
        <text>[protein]-peptidylproline (omega=180) = [protein]-peptidylproline (omega=0)</text>
        <dbReference type="Rhea" id="RHEA:16237"/>
        <dbReference type="Rhea" id="RHEA-COMP:10747"/>
        <dbReference type="Rhea" id="RHEA-COMP:10748"/>
        <dbReference type="ChEBI" id="CHEBI:83833"/>
        <dbReference type="ChEBI" id="CHEBI:83834"/>
        <dbReference type="EC" id="5.2.1.8"/>
    </reaction>
</comment>
<organism evidence="9 10">
    <name type="scientific">Marinicella pacifica</name>
    <dbReference type="NCBI Taxonomy" id="1171543"/>
    <lineage>
        <taxon>Bacteria</taxon>
        <taxon>Pseudomonadati</taxon>
        <taxon>Pseudomonadota</taxon>
        <taxon>Gammaproteobacteria</taxon>
        <taxon>Lysobacterales</taxon>
        <taxon>Marinicellaceae</taxon>
        <taxon>Marinicella</taxon>
    </lineage>
</organism>
<dbReference type="SUPFAM" id="SSF109998">
    <property type="entry name" value="Triger factor/SurA peptide-binding domain-like"/>
    <property type="match status" value="1"/>
</dbReference>
<dbReference type="SUPFAM" id="SSF54534">
    <property type="entry name" value="FKBP-like"/>
    <property type="match status" value="2"/>
</dbReference>
<dbReference type="GO" id="GO:0043165">
    <property type="term" value="P:Gram-negative-bacterium-type cell outer membrane assembly"/>
    <property type="evidence" value="ECO:0007669"/>
    <property type="project" value="InterPro"/>
</dbReference>
<dbReference type="GO" id="GO:0003755">
    <property type="term" value="F:peptidyl-prolyl cis-trans isomerase activity"/>
    <property type="evidence" value="ECO:0007669"/>
    <property type="project" value="UniProtKB-UniRule"/>
</dbReference>
<dbReference type="InterPro" id="IPR023058">
    <property type="entry name" value="PPIase_PpiC_CS"/>
</dbReference>
<dbReference type="InterPro" id="IPR050280">
    <property type="entry name" value="OMP_Chaperone_SurA"/>
</dbReference>
<reference evidence="9" key="2">
    <citation type="submission" date="2020-09" db="EMBL/GenBank/DDBJ databases">
        <authorList>
            <person name="Sun Q."/>
            <person name="Zhou Y."/>
        </authorList>
    </citation>
    <scope>NUCLEOTIDE SEQUENCE</scope>
    <source>
        <strain evidence="9">CGMCC 1.12181</strain>
    </source>
</reference>
<keyword evidence="2 7" id="KW-0677">Repeat</keyword>
<protein>
    <recommendedName>
        <fullName evidence="7">Chaperone SurA</fullName>
    </recommendedName>
    <alternativeName>
        <fullName evidence="7">Peptidyl-prolyl cis-trans isomerase SurA</fullName>
        <shortName evidence="7">PPIase SurA</shortName>
        <ecNumber evidence="7">5.2.1.8</ecNumber>
    </alternativeName>
    <alternativeName>
        <fullName evidence="7">Rotamase SurA</fullName>
    </alternativeName>
</protein>
<evidence type="ECO:0000259" key="8">
    <source>
        <dbReference type="PROSITE" id="PS50198"/>
    </source>
</evidence>
<dbReference type="RefSeq" id="WP_188365880.1">
    <property type="nucleotide sequence ID" value="NZ_BAABJF010000031.1"/>
</dbReference>
<dbReference type="Pfam" id="PF00639">
    <property type="entry name" value="Rotamase"/>
    <property type="match status" value="2"/>
</dbReference>
<dbReference type="EC" id="5.2.1.8" evidence="7"/>
<keyword evidence="5 7" id="KW-0143">Chaperone</keyword>
<evidence type="ECO:0000256" key="6">
    <source>
        <dbReference type="ARBA" id="ARBA00023235"/>
    </source>
</evidence>
<dbReference type="GO" id="GO:0006457">
    <property type="term" value="P:protein folding"/>
    <property type="evidence" value="ECO:0007669"/>
    <property type="project" value="UniProtKB-UniRule"/>
</dbReference>
<evidence type="ECO:0000256" key="3">
    <source>
        <dbReference type="ARBA" id="ARBA00022764"/>
    </source>
</evidence>
<dbReference type="GO" id="GO:0030288">
    <property type="term" value="C:outer membrane-bounded periplasmic space"/>
    <property type="evidence" value="ECO:0007669"/>
    <property type="project" value="InterPro"/>
</dbReference>
<dbReference type="InterPro" id="IPR023034">
    <property type="entry name" value="PPIase_SurA"/>
</dbReference>
<comment type="function">
    <text evidence="7">Chaperone involved in the correct folding and assembly of outer membrane proteins. Recognizes specific patterns of aromatic residues and the orientation of their side chains, which are found more frequently in integral outer membrane proteins. May act in both early periplasmic and late outer membrane-associated steps of protein maturation.</text>
</comment>
<dbReference type="PANTHER" id="PTHR47637:SF1">
    <property type="entry name" value="CHAPERONE SURA"/>
    <property type="match status" value="1"/>
</dbReference>
<feature type="chain" id="PRO_5038201761" description="Chaperone SurA" evidence="7">
    <location>
        <begin position="18"/>
        <end position="418"/>
    </location>
</feature>
<name>A0A917FTW3_9GAMM</name>
<feature type="signal peptide" evidence="7">
    <location>
        <begin position="1"/>
        <end position="17"/>
    </location>
</feature>
<dbReference type="PROSITE" id="PS50198">
    <property type="entry name" value="PPIC_PPIASE_2"/>
    <property type="match status" value="2"/>
</dbReference>
<dbReference type="GO" id="GO:0042277">
    <property type="term" value="F:peptide binding"/>
    <property type="evidence" value="ECO:0007669"/>
    <property type="project" value="InterPro"/>
</dbReference>
<dbReference type="HAMAP" id="MF_01183">
    <property type="entry name" value="Chaperone_SurA"/>
    <property type="match status" value="1"/>
</dbReference>
<dbReference type="GO" id="GO:0050821">
    <property type="term" value="P:protein stabilization"/>
    <property type="evidence" value="ECO:0007669"/>
    <property type="project" value="InterPro"/>
</dbReference>
<proteinExistence type="inferred from homology"/>
<evidence type="ECO:0000256" key="4">
    <source>
        <dbReference type="ARBA" id="ARBA00023110"/>
    </source>
</evidence>
<evidence type="ECO:0000256" key="1">
    <source>
        <dbReference type="ARBA" id="ARBA00022729"/>
    </source>
</evidence>
<dbReference type="PANTHER" id="PTHR47637">
    <property type="entry name" value="CHAPERONE SURA"/>
    <property type="match status" value="1"/>
</dbReference>
<dbReference type="Pfam" id="PF09312">
    <property type="entry name" value="SurA_N"/>
    <property type="match status" value="1"/>
</dbReference>
<dbReference type="InterPro" id="IPR027304">
    <property type="entry name" value="Trigger_fact/SurA_dom_sf"/>
</dbReference>
<dbReference type="EMBL" id="BMEO01000013">
    <property type="protein sequence ID" value="GGG00948.1"/>
    <property type="molecule type" value="Genomic_DNA"/>
</dbReference>
<keyword evidence="6 7" id="KW-0413">Isomerase</keyword>
<keyword evidence="1 7" id="KW-0732">Signal</keyword>
<sequence length="418" mass="47169" precursor="true">MKKLFYLLLILSPWAQADQFLDDIVAVVDDSVIMRSELERSVESIKKQIEATGNPLPPADVLNKQVLEKLIVQKVQLQRAEQVGIRVSDAEVDATLTNIARQNGITLTQMRETIEKDGFNFSDFRDDMRKDMITERVRYAYANSMVKVSDHEVDLFLADNELDQGEVDIQHLLIAVPEGADETTVEAKRALVDDLRQQLLDGADFAVIATQYSDGQKALEGGRLGWRPVNQLPPMFSEQVKSMTVGEITRPLRSASGFHLIKLVDKRDKTTKMVDQYKVQHIMIASDEIVSAKDGMKIINDLYSQLQNGADFAALAEEHSDDFNSAPLGGDMGWRATSELGARMGAVVENLDINEMSSPFQTDAGWHIVKLLDKKQADVTEEYKRQQAEQAIRERKMQQTIETWVREIRGEAFVDIRL</sequence>
<evidence type="ECO:0000256" key="5">
    <source>
        <dbReference type="ARBA" id="ARBA00023186"/>
    </source>
</evidence>
<evidence type="ECO:0000313" key="10">
    <source>
        <dbReference type="Proteomes" id="UP000605253"/>
    </source>
</evidence>
<comment type="caution">
    <text evidence="9">The sequence shown here is derived from an EMBL/GenBank/DDBJ whole genome shotgun (WGS) entry which is preliminary data.</text>
</comment>
<dbReference type="PROSITE" id="PS01096">
    <property type="entry name" value="PPIC_PPIASE_1"/>
    <property type="match status" value="1"/>
</dbReference>
<keyword evidence="3 7" id="KW-0574">Periplasm</keyword>
<dbReference type="GO" id="GO:0051082">
    <property type="term" value="F:unfolded protein binding"/>
    <property type="evidence" value="ECO:0007669"/>
    <property type="project" value="UniProtKB-UniRule"/>
</dbReference>
<dbReference type="Gene3D" id="3.10.50.40">
    <property type="match status" value="2"/>
</dbReference>
<evidence type="ECO:0000256" key="7">
    <source>
        <dbReference type="HAMAP-Rule" id="MF_01183"/>
    </source>
</evidence>
<dbReference type="AlphaFoldDB" id="A0A917FTW3"/>
<evidence type="ECO:0000256" key="2">
    <source>
        <dbReference type="ARBA" id="ARBA00022737"/>
    </source>
</evidence>
<dbReference type="InterPro" id="IPR046357">
    <property type="entry name" value="PPIase_dom_sf"/>
</dbReference>
<evidence type="ECO:0000313" key="9">
    <source>
        <dbReference type="EMBL" id="GGG00948.1"/>
    </source>
</evidence>